<name>A0A3B7LXP2_9GAMM</name>
<evidence type="ECO:0000313" key="1">
    <source>
        <dbReference type="EMBL" id="AXY56775.1"/>
    </source>
</evidence>
<gene>
    <name evidence="1" type="ORF">CDG60_09485</name>
</gene>
<organism evidence="1 2">
    <name type="scientific">Acinetobacter chinensis</name>
    <dbReference type="NCBI Taxonomy" id="2004650"/>
    <lineage>
        <taxon>Bacteria</taxon>
        <taxon>Pseudomonadati</taxon>
        <taxon>Pseudomonadota</taxon>
        <taxon>Gammaproteobacteria</taxon>
        <taxon>Moraxellales</taxon>
        <taxon>Moraxellaceae</taxon>
        <taxon>Acinetobacter</taxon>
    </lineage>
</organism>
<reference evidence="2" key="1">
    <citation type="submission" date="2018-09" db="EMBL/GenBank/DDBJ databases">
        <title>The complete genome of Acinetobacter sp. strain WCHAc010005.</title>
        <authorList>
            <person name="Hu Y."/>
            <person name="Long H."/>
            <person name="Feng Y."/>
            <person name="Zong Z."/>
        </authorList>
    </citation>
    <scope>NUCLEOTIDE SEQUENCE [LARGE SCALE GENOMIC DNA]</scope>
    <source>
        <strain evidence="2">WCHAc010005</strain>
    </source>
</reference>
<dbReference type="Proteomes" id="UP000263753">
    <property type="component" value="Chromosome"/>
</dbReference>
<accession>A0A3B7LXP2</accession>
<sequence>MLKRSGLLLAIATILLQIAVHLQPLLPEKYHIAPVCLSITHNLIASPLHSSETQVSAHEPHDIHSHLHFLKDYFDYHHEHVHDAHNHQCQYCTVYGDLVMPPELGVQEVFDRLNIRLITFEKAHKHIYFELQKLFLMPQGRAPPSLSA</sequence>
<evidence type="ECO:0000313" key="2">
    <source>
        <dbReference type="Proteomes" id="UP000263753"/>
    </source>
</evidence>
<dbReference type="AlphaFoldDB" id="A0A3B7LXP2"/>
<dbReference type="EMBL" id="CP032134">
    <property type="protein sequence ID" value="AXY56775.1"/>
    <property type="molecule type" value="Genomic_DNA"/>
</dbReference>
<proteinExistence type="predicted"/>
<protein>
    <submittedName>
        <fullName evidence="1">DUF2946 domain-containing protein</fullName>
    </submittedName>
</protein>
<dbReference type="RefSeq" id="WP_087514222.1">
    <property type="nucleotide sequence ID" value="NZ_CP032134.1"/>
</dbReference>
<dbReference type="KEGG" id="achi:CDG60_09485"/>